<comment type="caution">
    <text evidence="6">The sequence shown here is derived from an EMBL/GenBank/DDBJ whole genome shotgun (WGS) entry which is preliminary data.</text>
</comment>
<evidence type="ECO:0000256" key="4">
    <source>
        <dbReference type="SAM" id="SignalP"/>
    </source>
</evidence>
<accession>A0ABU3L569</accession>
<dbReference type="PANTHER" id="PTHR30404">
    <property type="entry name" value="N-ACETYLMURAMOYL-L-ALANINE AMIDASE"/>
    <property type="match status" value="1"/>
</dbReference>
<protein>
    <recommendedName>
        <fullName evidence="2">N-acetylmuramoyl-L-alanine amidase</fullName>
        <ecNumber evidence="2">3.5.1.28</ecNumber>
    </recommendedName>
</protein>
<dbReference type="InterPro" id="IPR002508">
    <property type="entry name" value="MurNAc-LAA_cat"/>
</dbReference>
<dbReference type="SUPFAM" id="SSF53187">
    <property type="entry name" value="Zn-dependent exopeptidases"/>
    <property type="match status" value="1"/>
</dbReference>
<feature type="signal peptide" evidence="4">
    <location>
        <begin position="1"/>
        <end position="19"/>
    </location>
</feature>
<sequence length="210" mass="23052">MKRSYLYFFLCVFAFGAYCVSGQDDGAGPIIVIDPGHGGMDSGTVGINGRKEKEVVLKIAAEILRLNRELYRDRLKIYSTRYIDTLVSLKDRAKLANALKASVLVSIHFNYADSKDVQGFEVYIKNSNEPSAKLGGLFVEGLSKKLGLKNRGSMVGNFHVLRESGCEASVLLELGFLSNEAEAGHIGKESSISAYALSILETMFKYLGYD</sequence>
<evidence type="ECO:0000256" key="3">
    <source>
        <dbReference type="ARBA" id="ARBA00022801"/>
    </source>
</evidence>
<dbReference type="Pfam" id="PF01520">
    <property type="entry name" value="Amidase_3"/>
    <property type="match status" value="1"/>
</dbReference>
<feature type="chain" id="PRO_5045567716" description="N-acetylmuramoyl-L-alanine amidase" evidence="4">
    <location>
        <begin position="20"/>
        <end position="210"/>
    </location>
</feature>
<evidence type="ECO:0000313" key="7">
    <source>
        <dbReference type="Proteomes" id="UP001250656"/>
    </source>
</evidence>
<dbReference type="Proteomes" id="UP001250656">
    <property type="component" value="Unassembled WGS sequence"/>
</dbReference>
<organism evidence="6 7">
    <name type="scientific">Pricia mediterranea</name>
    <dbReference type="NCBI Taxonomy" id="3076079"/>
    <lineage>
        <taxon>Bacteria</taxon>
        <taxon>Pseudomonadati</taxon>
        <taxon>Bacteroidota</taxon>
        <taxon>Flavobacteriia</taxon>
        <taxon>Flavobacteriales</taxon>
        <taxon>Flavobacteriaceae</taxon>
        <taxon>Pricia</taxon>
    </lineage>
</organism>
<dbReference type="Gene3D" id="3.40.630.40">
    <property type="entry name" value="Zn-dependent exopeptidases"/>
    <property type="match status" value="1"/>
</dbReference>
<keyword evidence="3 6" id="KW-0378">Hydrolase</keyword>
<dbReference type="GO" id="GO:0008745">
    <property type="term" value="F:N-acetylmuramoyl-L-alanine amidase activity"/>
    <property type="evidence" value="ECO:0007669"/>
    <property type="project" value="UniProtKB-EC"/>
</dbReference>
<evidence type="ECO:0000259" key="5">
    <source>
        <dbReference type="SMART" id="SM00646"/>
    </source>
</evidence>
<keyword evidence="7" id="KW-1185">Reference proteome</keyword>
<gene>
    <name evidence="6" type="ORF">RQM65_06810</name>
</gene>
<comment type="catalytic activity">
    <reaction evidence="1">
        <text>Hydrolyzes the link between N-acetylmuramoyl residues and L-amino acid residues in certain cell-wall glycopeptides.</text>
        <dbReference type="EC" id="3.5.1.28"/>
    </reaction>
</comment>
<evidence type="ECO:0000313" key="6">
    <source>
        <dbReference type="EMBL" id="MDT7828369.1"/>
    </source>
</evidence>
<feature type="domain" description="MurNAc-LAA" evidence="5">
    <location>
        <begin position="93"/>
        <end position="204"/>
    </location>
</feature>
<dbReference type="CDD" id="cd02696">
    <property type="entry name" value="MurNAc-LAA"/>
    <property type="match status" value="1"/>
</dbReference>
<proteinExistence type="predicted"/>
<dbReference type="SMART" id="SM00646">
    <property type="entry name" value="Ami_3"/>
    <property type="match status" value="1"/>
</dbReference>
<name>A0ABU3L569_9FLAO</name>
<dbReference type="EC" id="3.5.1.28" evidence="2"/>
<dbReference type="RefSeq" id="WP_314013654.1">
    <property type="nucleotide sequence ID" value="NZ_JAVTTP010000001.1"/>
</dbReference>
<keyword evidence="4" id="KW-0732">Signal</keyword>
<dbReference type="EMBL" id="JAVTTP010000001">
    <property type="protein sequence ID" value="MDT7828369.1"/>
    <property type="molecule type" value="Genomic_DNA"/>
</dbReference>
<evidence type="ECO:0000256" key="1">
    <source>
        <dbReference type="ARBA" id="ARBA00001561"/>
    </source>
</evidence>
<dbReference type="PANTHER" id="PTHR30404:SF0">
    <property type="entry name" value="N-ACETYLMURAMOYL-L-ALANINE AMIDASE AMIC"/>
    <property type="match status" value="1"/>
</dbReference>
<dbReference type="InterPro" id="IPR050695">
    <property type="entry name" value="N-acetylmuramoyl_amidase_3"/>
</dbReference>
<reference evidence="6 7" key="1">
    <citation type="submission" date="2023-09" db="EMBL/GenBank/DDBJ databases">
        <title>Novel taxa isolated from Blanes Bay.</title>
        <authorList>
            <person name="Rey-Velasco X."/>
            <person name="Lucena T."/>
        </authorList>
    </citation>
    <scope>NUCLEOTIDE SEQUENCE [LARGE SCALE GENOMIC DNA]</scope>
    <source>
        <strain evidence="6 7">S334</strain>
    </source>
</reference>
<evidence type="ECO:0000256" key="2">
    <source>
        <dbReference type="ARBA" id="ARBA00011901"/>
    </source>
</evidence>